<dbReference type="InterPro" id="IPR039657">
    <property type="entry name" value="Dimethylallyltransferase"/>
</dbReference>
<proteinExistence type="inferred from homology"/>
<dbReference type="GO" id="GO:0006400">
    <property type="term" value="P:tRNA modification"/>
    <property type="evidence" value="ECO:0007669"/>
    <property type="project" value="TreeGrafter"/>
</dbReference>
<dbReference type="RefSeq" id="XP_031852605.1">
    <property type="nucleotide sequence ID" value="XM_031996714.1"/>
</dbReference>
<evidence type="ECO:0000256" key="2">
    <source>
        <dbReference type="ARBA" id="ARBA00022679"/>
    </source>
</evidence>
<dbReference type="SUPFAM" id="SSF52540">
    <property type="entry name" value="P-loop containing nucleoside triphosphate hydrolases"/>
    <property type="match status" value="1"/>
</dbReference>
<sequence length="478" mass="54556">MTTSVPRNLIAIIGTTGVGKSQFSIELAKALNGEIINGDSMQVYRGLDAITNKHPIPERENIPHHLLGHVPWADEYSVQQFEREALQVIDDVYARGKLPILVGGTHYYNQAVIFKNSTLTESPGTGNYDERELTEEQLKVLDGPTRGIIDELKIHDPLVAQKFHPNDGRRLRRALEVFYTTGKKTSDLYLQQKNENEGNGNGDGEKEVALDARFRTLVFWIWSEQTQLNKRLDDRVDAMLNNSLYSEIDEMYEEYLKRGGDEETPDLTKGVWQVIGFRQFLPWLSSGKVSSGVLSECVEEMKRATRKYSKQQTKFMKNTLMPKINTVIERNKKEYSNDHNHDHNYNNHNSIVATILDATDLSQWSDKVAATGIKIAHEFVTNQVDNCILVDESDNALRELLVTPKQFDESQWQTFTCNVCENSEGQKYVAVGEAQWGQHLKSRKHKGTLSRVAKMKRNAEEMAKRGIVKKKQKKELEN</sequence>
<dbReference type="GeneID" id="43580814"/>
<dbReference type="InterPro" id="IPR027417">
    <property type="entry name" value="P-loop_NTPase"/>
</dbReference>
<dbReference type="Proteomes" id="UP000398389">
    <property type="component" value="Unassembled WGS sequence"/>
</dbReference>
<dbReference type="Gene3D" id="1.10.20.140">
    <property type="match status" value="1"/>
</dbReference>
<dbReference type="NCBIfam" id="TIGR00174">
    <property type="entry name" value="miaA"/>
    <property type="match status" value="1"/>
</dbReference>
<keyword evidence="2 6" id="KW-0808">Transferase</keyword>
<dbReference type="GO" id="GO:0052381">
    <property type="term" value="F:tRNA dimethylallyltransferase activity"/>
    <property type="evidence" value="ECO:0007669"/>
    <property type="project" value="UniProtKB-EC"/>
</dbReference>
<evidence type="ECO:0000313" key="7">
    <source>
        <dbReference type="EMBL" id="VVT48877.1"/>
    </source>
</evidence>
<organism evidence="7 8">
    <name type="scientific">Magnusiomyces paraingens</name>
    <dbReference type="NCBI Taxonomy" id="2606893"/>
    <lineage>
        <taxon>Eukaryota</taxon>
        <taxon>Fungi</taxon>
        <taxon>Dikarya</taxon>
        <taxon>Ascomycota</taxon>
        <taxon>Saccharomycotina</taxon>
        <taxon>Dipodascomycetes</taxon>
        <taxon>Dipodascales</taxon>
        <taxon>Dipodascaceae</taxon>
        <taxon>Magnusiomyces</taxon>
    </lineage>
</organism>
<dbReference type="PANTHER" id="PTHR11088">
    <property type="entry name" value="TRNA DIMETHYLALLYLTRANSFERASE"/>
    <property type="match status" value="1"/>
</dbReference>
<dbReference type="HAMAP" id="MF_00185">
    <property type="entry name" value="IPP_trans"/>
    <property type="match status" value="1"/>
</dbReference>
<evidence type="ECO:0000256" key="4">
    <source>
        <dbReference type="ARBA" id="ARBA00022840"/>
    </source>
</evidence>
<evidence type="ECO:0000256" key="3">
    <source>
        <dbReference type="ARBA" id="ARBA00022741"/>
    </source>
</evidence>
<gene>
    <name evidence="7" type="ORF">SAPINGB_P001994</name>
</gene>
<dbReference type="AlphaFoldDB" id="A0A5E8BC77"/>
<dbReference type="PANTHER" id="PTHR11088:SF89">
    <property type="entry name" value="TRNA DIMETHYLALLYLTRANSFERASE"/>
    <property type="match status" value="1"/>
</dbReference>
<keyword evidence="5" id="KW-0819">tRNA processing</keyword>
<dbReference type="GO" id="GO:0005739">
    <property type="term" value="C:mitochondrion"/>
    <property type="evidence" value="ECO:0007669"/>
    <property type="project" value="TreeGrafter"/>
</dbReference>
<reference evidence="7 8" key="1">
    <citation type="submission" date="2019-09" db="EMBL/GenBank/DDBJ databases">
        <authorList>
            <person name="Brejova B."/>
        </authorList>
    </citation>
    <scope>NUCLEOTIDE SEQUENCE [LARGE SCALE GENOMIC DNA]</scope>
</reference>
<dbReference type="Gene3D" id="3.40.50.300">
    <property type="entry name" value="P-loop containing nucleotide triphosphate hydrolases"/>
    <property type="match status" value="1"/>
</dbReference>
<evidence type="ECO:0000313" key="8">
    <source>
        <dbReference type="Proteomes" id="UP000398389"/>
    </source>
</evidence>
<dbReference type="OrthoDB" id="775260at2759"/>
<dbReference type="Gene3D" id="3.30.160.60">
    <property type="entry name" value="Classic Zinc Finger"/>
    <property type="match status" value="1"/>
</dbReference>
<accession>A0A5E8BC77</accession>
<dbReference type="EC" id="2.5.1.75" evidence="5"/>
<keyword evidence="8" id="KW-1185">Reference proteome</keyword>
<protein>
    <recommendedName>
        <fullName evidence="5">tRNA dimethylallyltransferase</fullName>
        <ecNumber evidence="5">2.5.1.75</ecNumber>
    </recommendedName>
</protein>
<evidence type="ECO:0000256" key="6">
    <source>
        <dbReference type="RuleBase" id="RU003785"/>
    </source>
</evidence>
<dbReference type="InterPro" id="IPR018022">
    <property type="entry name" value="IPT"/>
</dbReference>
<keyword evidence="3 6" id="KW-0547">Nucleotide-binding</keyword>
<keyword evidence="4 6" id="KW-0067">ATP-binding</keyword>
<comment type="similarity">
    <text evidence="1 6">Belongs to the IPP transferase family.</text>
</comment>
<dbReference type="GO" id="GO:0005524">
    <property type="term" value="F:ATP binding"/>
    <property type="evidence" value="ECO:0007669"/>
    <property type="project" value="UniProtKB-KW"/>
</dbReference>
<evidence type="ECO:0000256" key="5">
    <source>
        <dbReference type="RuleBase" id="RU003783"/>
    </source>
</evidence>
<comment type="catalytic activity">
    <reaction evidence="5">
        <text>adenosine(37) in tRNA + dimethylallyl diphosphate = N(6)-dimethylallyladenosine(37) in tRNA + diphosphate</text>
        <dbReference type="Rhea" id="RHEA:26482"/>
        <dbReference type="Rhea" id="RHEA-COMP:10162"/>
        <dbReference type="Rhea" id="RHEA-COMP:10375"/>
        <dbReference type="ChEBI" id="CHEBI:33019"/>
        <dbReference type="ChEBI" id="CHEBI:57623"/>
        <dbReference type="ChEBI" id="CHEBI:74411"/>
        <dbReference type="ChEBI" id="CHEBI:74415"/>
        <dbReference type="EC" id="2.5.1.75"/>
    </reaction>
</comment>
<dbReference type="EMBL" id="CABVLU010000002">
    <property type="protein sequence ID" value="VVT48877.1"/>
    <property type="molecule type" value="Genomic_DNA"/>
</dbReference>
<dbReference type="Pfam" id="PF01715">
    <property type="entry name" value="IPPT"/>
    <property type="match status" value="1"/>
</dbReference>
<name>A0A5E8BC77_9ASCO</name>
<evidence type="ECO:0000256" key="1">
    <source>
        <dbReference type="ARBA" id="ARBA00005842"/>
    </source>
</evidence>